<dbReference type="Proteomes" id="UP000028725">
    <property type="component" value="Unassembled WGS sequence"/>
</dbReference>
<feature type="domain" description="Amidohydrolase-related" evidence="2">
    <location>
        <begin position="99"/>
        <end position="454"/>
    </location>
</feature>
<evidence type="ECO:0000313" key="4">
    <source>
        <dbReference type="Proteomes" id="UP000028725"/>
    </source>
</evidence>
<sequence length="476" mass="49958">MTSHSGRGSWGWLALGLWLAGCATAQTAQPPQPAPGAPPAAAGTPVVAFVGVSVLPLDSDRVLEDQTVVVRGDRIEAMGPKASTPVPAGATQLDGRGRYLMPGLVDMHIHLMPGEGAPTDPAGQQLSLLLANGITTARALVAPPSGLALRDRVARGEVSGPTLRVAGPSFHGKSVQSPEQARQRVREQKAAGYDLLKTHGGLSRETYDAMVAEAKAQGLRVSGHVTQEVGLLHALESGQQIEHLDGYLAALLPPGDTTPVEQVEFGAALAKMSPARIPTLAEATKKAGIFNSPTLALFEIVASDGAVPELRSSRELRYVPSTAVDAWTKELLTGPLSQAPVSGKHRFLELRRQVVQGLHAAGTPLLVGSDSPQLFMVPGFALHQEMEAMTAAGLPPLTVLQAATRNASAYFGESDQWGSVAPGQRADLLLLNTNPLQDVKLTRALVGVMVRGQWLPRTELDARLEQVAAAAKAAKN</sequence>
<name>A0A085W3P8_9BACT</name>
<organism evidence="3 4">
    <name type="scientific">Hyalangium minutum</name>
    <dbReference type="NCBI Taxonomy" id="394096"/>
    <lineage>
        <taxon>Bacteria</taxon>
        <taxon>Pseudomonadati</taxon>
        <taxon>Myxococcota</taxon>
        <taxon>Myxococcia</taxon>
        <taxon>Myxococcales</taxon>
        <taxon>Cystobacterineae</taxon>
        <taxon>Archangiaceae</taxon>
        <taxon>Hyalangium</taxon>
    </lineage>
</organism>
<dbReference type="PANTHER" id="PTHR43135:SF3">
    <property type="entry name" value="ALPHA-D-RIBOSE 1-METHYLPHOSPHONATE 5-TRIPHOSPHATE DIPHOSPHATASE"/>
    <property type="match status" value="1"/>
</dbReference>
<feature type="chain" id="PRO_5001799188" evidence="1">
    <location>
        <begin position="26"/>
        <end position="476"/>
    </location>
</feature>
<reference evidence="3 4" key="1">
    <citation type="submission" date="2014-04" db="EMBL/GenBank/DDBJ databases">
        <title>Genome assembly of Hyalangium minutum DSM 14724.</title>
        <authorList>
            <person name="Sharma G."/>
            <person name="Subramanian S."/>
        </authorList>
    </citation>
    <scope>NUCLEOTIDE SEQUENCE [LARGE SCALE GENOMIC DNA]</scope>
    <source>
        <strain evidence="3 4">DSM 14724</strain>
    </source>
</reference>
<dbReference type="SUPFAM" id="SSF51338">
    <property type="entry name" value="Composite domain of metallo-dependent hydrolases"/>
    <property type="match status" value="1"/>
</dbReference>
<accession>A0A085W3P8</accession>
<keyword evidence="4" id="KW-1185">Reference proteome</keyword>
<evidence type="ECO:0000256" key="1">
    <source>
        <dbReference type="SAM" id="SignalP"/>
    </source>
</evidence>
<gene>
    <name evidence="3" type="ORF">DB31_4021</name>
</gene>
<dbReference type="InterPro" id="IPR032466">
    <property type="entry name" value="Metal_Hydrolase"/>
</dbReference>
<dbReference type="PATRIC" id="fig|394096.3.peg.7756"/>
<dbReference type="PANTHER" id="PTHR43135">
    <property type="entry name" value="ALPHA-D-RIBOSE 1-METHYLPHOSPHONATE 5-TRIPHOSPHATE DIPHOSPHATASE"/>
    <property type="match status" value="1"/>
</dbReference>
<dbReference type="Gene3D" id="3.30.110.90">
    <property type="entry name" value="Amidohydrolase"/>
    <property type="match status" value="1"/>
</dbReference>
<dbReference type="Gene3D" id="3.40.50.10910">
    <property type="entry name" value="Amidohydrolase"/>
    <property type="match status" value="1"/>
</dbReference>
<comment type="caution">
    <text evidence="3">The sequence shown here is derived from an EMBL/GenBank/DDBJ whole genome shotgun (WGS) entry which is preliminary data.</text>
</comment>
<dbReference type="InterPro" id="IPR006680">
    <property type="entry name" value="Amidohydro-rel"/>
</dbReference>
<proteinExistence type="predicted"/>
<keyword evidence="3" id="KW-0378">Hydrolase</keyword>
<dbReference type="Gene3D" id="1.20.58.520">
    <property type="entry name" value="Amidohydrolase"/>
    <property type="match status" value="1"/>
</dbReference>
<dbReference type="GO" id="GO:0016810">
    <property type="term" value="F:hydrolase activity, acting on carbon-nitrogen (but not peptide) bonds"/>
    <property type="evidence" value="ECO:0007669"/>
    <property type="project" value="InterPro"/>
</dbReference>
<protein>
    <submittedName>
        <fullName evidence="3">Amidohydrolase family enzyme</fullName>
    </submittedName>
</protein>
<feature type="signal peptide" evidence="1">
    <location>
        <begin position="1"/>
        <end position="25"/>
    </location>
</feature>
<evidence type="ECO:0000259" key="2">
    <source>
        <dbReference type="Pfam" id="PF01979"/>
    </source>
</evidence>
<dbReference type="InterPro" id="IPR011059">
    <property type="entry name" value="Metal-dep_hydrolase_composite"/>
</dbReference>
<dbReference type="OrthoDB" id="9782972at2"/>
<evidence type="ECO:0000313" key="3">
    <source>
        <dbReference type="EMBL" id="KFE62311.1"/>
    </source>
</evidence>
<keyword evidence="1" id="KW-0732">Signal</keyword>
<dbReference type="AlphaFoldDB" id="A0A085W3P8"/>
<dbReference type="SUPFAM" id="SSF51556">
    <property type="entry name" value="Metallo-dependent hydrolases"/>
    <property type="match status" value="1"/>
</dbReference>
<dbReference type="RefSeq" id="WP_052420568.1">
    <property type="nucleotide sequence ID" value="NZ_JMCB01000022.1"/>
</dbReference>
<dbReference type="STRING" id="394096.DB31_4021"/>
<dbReference type="PROSITE" id="PS51257">
    <property type="entry name" value="PROKAR_LIPOPROTEIN"/>
    <property type="match status" value="1"/>
</dbReference>
<dbReference type="Gene3D" id="2.30.40.10">
    <property type="entry name" value="Urease, subunit C, domain 1"/>
    <property type="match status" value="1"/>
</dbReference>
<dbReference type="InterPro" id="IPR051781">
    <property type="entry name" value="Metallo-dep_Hydrolase"/>
</dbReference>
<dbReference type="Pfam" id="PF01979">
    <property type="entry name" value="Amidohydro_1"/>
    <property type="match status" value="1"/>
</dbReference>
<dbReference type="EMBL" id="JMCB01000022">
    <property type="protein sequence ID" value="KFE62311.1"/>
    <property type="molecule type" value="Genomic_DNA"/>
</dbReference>